<keyword evidence="4 10" id="KW-0812">Transmembrane</keyword>
<feature type="transmembrane region" description="Helical" evidence="10">
    <location>
        <begin position="446"/>
        <end position="467"/>
    </location>
</feature>
<evidence type="ECO:0000313" key="12">
    <source>
        <dbReference type="EMBL" id="KXA89439.1"/>
    </source>
</evidence>
<evidence type="ECO:0000313" key="13">
    <source>
        <dbReference type="Proteomes" id="UP000070589"/>
    </source>
</evidence>
<evidence type="ECO:0000256" key="1">
    <source>
        <dbReference type="ARBA" id="ARBA00004141"/>
    </source>
</evidence>
<accession>A0A133U5G8</accession>
<feature type="transmembrane region" description="Helical" evidence="10">
    <location>
        <begin position="487"/>
        <end position="508"/>
    </location>
</feature>
<evidence type="ECO:0000256" key="3">
    <source>
        <dbReference type="ARBA" id="ARBA00022448"/>
    </source>
</evidence>
<dbReference type="Proteomes" id="UP000070589">
    <property type="component" value="Unassembled WGS sequence"/>
</dbReference>
<comment type="subcellular location">
    <subcellularLocation>
        <location evidence="1">Membrane</location>
        <topology evidence="1">Multi-pass membrane protein</topology>
    </subcellularLocation>
</comment>
<feature type="transmembrane region" description="Helical" evidence="10">
    <location>
        <begin position="520"/>
        <end position="539"/>
    </location>
</feature>
<evidence type="ECO:0000256" key="7">
    <source>
        <dbReference type="ARBA" id="ARBA00023136"/>
    </source>
</evidence>
<dbReference type="GO" id="GO:0016471">
    <property type="term" value="C:vacuolar proton-transporting V-type ATPase complex"/>
    <property type="evidence" value="ECO:0007669"/>
    <property type="project" value="TreeGrafter"/>
</dbReference>
<comment type="similarity">
    <text evidence="2 10">Belongs to the V-ATPase 116 kDa subunit family.</text>
</comment>
<gene>
    <name evidence="12" type="ORF">AKJ62_03145</name>
</gene>
<evidence type="ECO:0000256" key="4">
    <source>
        <dbReference type="ARBA" id="ARBA00022692"/>
    </source>
</evidence>
<evidence type="ECO:0000256" key="5">
    <source>
        <dbReference type="ARBA" id="ARBA00022989"/>
    </source>
</evidence>
<dbReference type="Gene3D" id="3.30.70.2170">
    <property type="match status" value="1"/>
</dbReference>
<dbReference type="GO" id="GO:0033179">
    <property type="term" value="C:proton-transporting V-type ATPase, V0 domain"/>
    <property type="evidence" value="ECO:0007669"/>
    <property type="project" value="InterPro"/>
</dbReference>
<dbReference type="PANTHER" id="PTHR11629">
    <property type="entry name" value="VACUOLAR PROTON ATPASES"/>
    <property type="match status" value="1"/>
</dbReference>
<organism evidence="12 13">
    <name type="scientific">candidate division MSBL1 archaeon SCGC-AAA259D14</name>
    <dbReference type="NCBI Taxonomy" id="1698261"/>
    <lineage>
        <taxon>Archaea</taxon>
        <taxon>Methanobacteriati</taxon>
        <taxon>Methanobacteriota</taxon>
        <taxon>candidate division MSBL1</taxon>
    </lineage>
</organism>
<evidence type="ECO:0000256" key="11">
    <source>
        <dbReference type="SAM" id="Coils"/>
    </source>
</evidence>
<sequence>MGWLESLLRPAEMKGFRFVITQASREEVLGALHEIGVAQFREITEEGVGREEREEEFYEVSSVFGRMKDVQEFFRTIELETSGSIEKESLESVLNTSKSLLEEIEPKHERLASKVEEIQEKREELIAQKDILSTLSELKVPLNYLQPSEWVELTVGRIDEEKLDEFIESIRNVSPSEVFVEAFGAGGTRIIVLACMREAVSELQPLLYRFNIESLDLPRSEKTPREYLDGVDDKLEDLKKKEEEIEEEIEEVKQEKAQEINTLTECLRIQKERQEALMLFGQTHYTTLIEGWSPKEDIHEVERVIEETTDGAYLIESYEPSESDVAETPVKLENPKFAESFEYLTEMYDLPRYDSTDPTLITAITFSLFFGFTLSDAGYGLMLLAVFLSGHSRIKGLFSKRLRYIMIGGAIGTIIAGALFGSWFGGMLGEHFSVFRPYWVDPIDNPIPFLKLVLFLGIFQLAIGHGIGGSRKDILRGKWKKVVFDDIGSTLLIIGLFLLIFCVVGMGLREFGIPYSFPKLSIFAAFNPLSGGSMLVQIYRGIFYSGIVLAVMDKLTEEGVPLMQRMGGTINTFYSVVDLISDVISYSRILALGVATSVIALVINKIGFIIFDIVSGLFSGGVIVGVIVLALIFAVGHIFNIFINSLTGFVHTMRLHYAEFFQTFYESGGKEYSPFKLIREYT</sequence>
<feature type="coiled-coil region" evidence="11">
    <location>
        <begin position="228"/>
        <end position="262"/>
    </location>
</feature>
<dbReference type="PANTHER" id="PTHR11629:SF63">
    <property type="entry name" value="V-TYPE PROTON ATPASE SUBUNIT A"/>
    <property type="match status" value="1"/>
</dbReference>
<keyword evidence="5 10" id="KW-1133">Transmembrane helix</keyword>
<dbReference type="Gene3D" id="1.20.1460.20">
    <property type="match status" value="1"/>
</dbReference>
<name>A0A133U5G8_9EURY</name>
<evidence type="ECO:0000256" key="9">
    <source>
        <dbReference type="ARBA" id="ARBA00068671"/>
    </source>
</evidence>
<feature type="transmembrane region" description="Helical" evidence="10">
    <location>
        <begin position="589"/>
        <end position="611"/>
    </location>
</feature>
<keyword evidence="7 10" id="KW-0472">Membrane</keyword>
<evidence type="ECO:0000256" key="10">
    <source>
        <dbReference type="RuleBase" id="RU361189"/>
    </source>
</evidence>
<keyword evidence="6 10" id="KW-0406">Ion transport</keyword>
<comment type="caution">
    <text evidence="12">The sequence shown here is derived from an EMBL/GenBank/DDBJ whole genome shotgun (WGS) entry which is preliminary data.</text>
</comment>
<feature type="coiled-coil region" evidence="11">
    <location>
        <begin position="108"/>
        <end position="135"/>
    </location>
</feature>
<keyword evidence="3 10" id="KW-0813">Transport</keyword>
<evidence type="ECO:0000256" key="2">
    <source>
        <dbReference type="ARBA" id="ARBA00009904"/>
    </source>
</evidence>
<dbReference type="GO" id="GO:0051117">
    <property type="term" value="F:ATPase binding"/>
    <property type="evidence" value="ECO:0007669"/>
    <property type="project" value="TreeGrafter"/>
</dbReference>
<feature type="transmembrane region" description="Helical" evidence="10">
    <location>
        <begin position="402"/>
        <end position="426"/>
    </location>
</feature>
<keyword evidence="11" id="KW-0175">Coiled coil</keyword>
<proteinExistence type="inferred from homology"/>
<dbReference type="Gene3D" id="3.30.70.2750">
    <property type="match status" value="1"/>
</dbReference>
<evidence type="ECO:0000256" key="8">
    <source>
        <dbReference type="ARBA" id="ARBA00059506"/>
    </source>
</evidence>
<dbReference type="Pfam" id="PF01496">
    <property type="entry name" value="V_ATPase_I"/>
    <property type="match status" value="2"/>
</dbReference>
<keyword evidence="13" id="KW-1185">Reference proteome</keyword>
<dbReference type="InterPro" id="IPR002490">
    <property type="entry name" value="V-ATPase_116kDa_su"/>
</dbReference>
<dbReference type="AlphaFoldDB" id="A0A133U5G8"/>
<reference evidence="12 13" key="1">
    <citation type="journal article" date="2016" name="Sci. Rep.">
        <title>Metabolic traits of an uncultured archaeal lineage -MSBL1- from brine pools of the Red Sea.</title>
        <authorList>
            <person name="Mwirichia R."/>
            <person name="Alam I."/>
            <person name="Rashid M."/>
            <person name="Vinu M."/>
            <person name="Ba-Alawi W."/>
            <person name="Anthony Kamau A."/>
            <person name="Kamanda Ngugi D."/>
            <person name="Goker M."/>
            <person name="Klenk H.P."/>
            <person name="Bajic V."/>
            <person name="Stingl U."/>
        </authorList>
    </citation>
    <scope>NUCLEOTIDE SEQUENCE [LARGE SCALE GENOMIC DNA]</scope>
    <source>
        <strain evidence="12">SCGC-AAA259D14</strain>
    </source>
</reference>
<dbReference type="GO" id="GO:0046961">
    <property type="term" value="F:proton-transporting ATPase activity, rotational mechanism"/>
    <property type="evidence" value="ECO:0007669"/>
    <property type="project" value="InterPro"/>
</dbReference>
<feature type="transmembrane region" description="Helical" evidence="10">
    <location>
        <begin position="360"/>
        <end position="390"/>
    </location>
</feature>
<dbReference type="EMBL" id="LHXL01000037">
    <property type="protein sequence ID" value="KXA89439.1"/>
    <property type="molecule type" value="Genomic_DNA"/>
</dbReference>
<dbReference type="GO" id="GO:0007035">
    <property type="term" value="P:vacuolar acidification"/>
    <property type="evidence" value="ECO:0007669"/>
    <property type="project" value="TreeGrafter"/>
</dbReference>
<comment type="function">
    <text evidence="8">Component of the A-type ATP synthase that produces ATP from ADP in the presence of a proton gradient across the membrane.</text>
</comment>
<evidence type="ECO:0000256" key="6">
    <source>
        <dbReference type="ARBA" id="ARBA00023065"/>
    </source>
</evidence>
<protein>
    <recommendedName>
        <fullName evidence="9 10">A-type ATP synthase subunit I</fullName>
    </recommendedName>
</protein>
<feature type="transmembrane region" description="Helical" evidence="10">
    <location>
        <begin position="617"/>
        <end position="643"/>
    </location>
</feature>